<feature type="compositionally biased region" description="Low complexity" evidence="2">
    <location>
        <begin position="1"/>
        <end position="13"/>
    </location>
</feature>
<comment type="caution">
    <text evidence="5">The sequence shown here is derived from an EMBL/GenBank/DDBJ whole genome shotgun (WGS) entry which is preliminary data.</text>
</comment>
<protein>
    <recommendedName>
        <fullName evidence="4">Cytochrome b5 heme-binding domain-containing protein</fullName>
    </recommendedName>
</protein>
<dbReference type="AlphaFoldDB" id="A0AA88KDY8"/>
<keyword evidence="3" id="KW-0472">Membrane</keyword>
<dbReference type="SUPFAM" id="SSF55856">
    <property type="entry name" value="Cytochrome b5-like heme/steroid binding domain"/>
    <property type="match status" value="1"/>
</dbReference>
<dbReference type="GeneID" id="68102583"/>
<reference evidence="5 6" key="1">
    <citation type="journal article" date="2018" name="BMC Genomics">
        <title>The genome of Naegleria lovaniensis, the basis for a comparative approach to unravel pathogenicity factors of the human pathogenic amoeba N. fowleri.</title>
        <authorList>
            <person name="Liechti N."/>
            <person name="Schurch N."/>
            <person name="Bruggmann R."/>
            <person name="Wittwer M."/>
        </authorList>
    </citation>
    <scope>NUCLEOTIDE SEQUENCE [LARGE SCALE GENOMIC DNA]</scope>
    <source>
        <strain evidence="5 6">ATCC 30569</strain>
    </source>
</reference>
<feature type="compositionally biased region" description="Polar residues" evidence="2">
    <location>
        <begin position="14"/>
        <end position="25"/>
    </location>
</feature>
<dbReference type="PANTHER" id="PTHR10281">
    <property type="entry name" value="MEMBRANE-ASSOCIATED PROGESTERONE RECEPTOR COMPONENT-RELATED"/>
    <property type="match status" value="1"/>
</dbReference>
<evidence type="ECO:0000313" key="5">
    <source>
        <dbReference type="EMBL" id="KAG2375125.1"/>
    </source>
</evidence>
<dbReference type="Gene3D" id="3.10.120.10">
    <property type="entry name" value="Cytochrome b5-like heme/steroid binding domain"/>
    <property type="match status" value="1"/>
</dbReference>
<evidence type="ECO:0000256" key="2">
    <source>
        <dbReference type="SAM" id="MobiDB-lite"/>
    </source>
</evidence>
<evidence type="ECO:0000259" key="4">
    <source>
        <dbReference type="SMART" id="SM01117"/>
    </source>
</evidence>
<evidence type="ECO:0000256" key="3">
    <source>
        <dbReference type="SAM" id="Phobius"/>
    </source>
</evidence>
<dbReference type="PANTHER" id="PTHR10281:SF76">
    <property type="entry name" value="CALCUTTA CUP-RELATED"/>
    <property type="match status" value="1"/>
</dbReference>
<feature type="domain" description="Cytochrome b5 heme-binding" evidence="4">
    <location>
        <begin position="92"/>
        <end position="186"/>
    </location>
</feature>
<organism evidence="5 6">
    <name type="scientific">Naegleria lovaniensis</name>
    <name type="common">Amoeba</name>
    <dbReference type="NCBI Taxonomy" id="51637"/>
    <lineage>
        <taxon>Eukaryota</taxon>
        <taxon>Discoba</taxon>
        <taxon>Heterolobosea</taxon>
        <taxon>Tetramitia</taxon>
        <taxon>Eutetramitia</taxon>
        <taxon>Vahlkampfiidae</taxon>
        <taxon>Naegleria</taxon>
    </lineage>
</organism>
<dbReference type="GO" id="GO:0016020">
    <property type="term" value="C:membrane"/>
    <property type="evidence" value="ECO:0007669"/>
    <property type="project" value="TreeGrafter"/>
</dbReference>
<dbReference type="SMART" id="SM01117">
    <property type="entry name" value="Cyt-b5"/>
    <property type="match status" value="1"/>
</dbReference>
<dbReference type="RefSeq" id="XP_044544299.1">
    <property type="nucleotide sequence ID" value="XM_044685639.1"/>
</dbReference>
<keyword evidence="6" id="KW-1185">Reference proteome</keyword>
<dbReference type="InterPro" id="IPR036400">
    <property type="entry name" value="Cyt_B5-like_heme/steroid_sf"/>
</dbReference>
<keyword evidence="3" id="KW-1133">Transmembrane helix</keyword>
<evidence type="ECO:0000313" key="6">
    <source>
        <dbReference type="Proteomes" id="UP000816034"/>
    </source>
</evidence>
<dbReference type="Proteomes" id="UP000816034">
    <property type="component" value="Unassembled WGS sequence"/>
</dbReference>
<gene>
    <name evidence="5" type="ORF">C9374_010129</name>
</gene>
<feature type="region of interest" description="Disordered" evidence="2">
    <location>
        <begin position="1"/>
        <end position="25"/>
    </location>
</feature>
<name>A0AA88KDY8_NAELO</name>
<feature type="compositionally biased region" description="Acidic residues" evidence="2">
    <location>
        <begin position="71"/>
        <end position="86"/>
    </location>
</feature>
<accession>A0AA88KDY8</accession>
<comment type="similarity">
    <text evidence="1">Belongs to the cytochrome b5 family. MAPR subfamily.</text>
</comment>
<dbReference type="InterPro" id="IPR001199">
    <property type="entry name" value="Cyt_B5-like_heme/steroid-bd"/>
</dbReference>
<feature type="region of interest" description="Disordered" evidence="2">
    <location>
        <begin position="66"/>
        <end position="87"/>
    </location>
</feature>
<dbReference type="EMBL" id="PYSW02000040">
    <property type="protein sequence ID" value="KAG2375125.1"/>
    <property type="molecule type" value="Genomic_DNA"/>
</dbReference>
<keyword evidence="3" id="KW-0812">Transmembrane</keyword>
<evidence type="ECO:0000256" key="1">
    <source>
        <dbReference type="ARBA" id="ARBA00038357"/>
    </source>
</evidence>
<feature type="transmembrane region" description="Helical" evidence="3">
    <location>
        <begin position="35"/>
        <end position="56"/>
    </location>
</feature>
<proteinExistence type="inferred from homology"/>
<sequence>MSSSSTANNTSSAPQVSSSDEGTTTSMVQRISQTLIKPTSLVVVSIAALGAAYFVYKSLRKTKTSSITGDEYSDTSSDEESDESEEMEMRDFTLEELHKHSSTSHKQFVSVMGKVYDVTGSGFYGPNEAYSIYAGHEIGKALALNDVSSQHLDQFDVSDLTTQQMEHLTSMIEHFEMKYICVGTLNEWAQH</sequence>
<dbReference type="InterPro" id="IPR050577">
    <property type="entry name" value="MAPR/NEUFC/NENF-like"/>
</dbReference>
<dbReference type="GO" id="GO:0012505">
    <property type="term" value="C:endomembrane system"/>
    <property type="evidence" value="ECO:0007669"/>
    <property type="project" value="TreeGrafter"/>
</dbReference>
<dbReference type="Pfam" id="PF00173">
    <property type="entry name" value="Cyt-b5"/>
    <property type="match status" value="1"/>
</dbReference>